<keyword evidence="10" id="KW-1185">Reference proteome</keyword>
<protein>
    <submittedName>
        <fullName evidence="9">Uncharacterized protein</fullName>
    </submittedName>
</protein>
<evidence type="ECO:0000256" key="6">
    <source>
        <dbReference type="ARBA" id="ARBA00023004"/>
    </source>
</evidence>
<evidence type="ECO:0000256" key="7">
    <source>
        <dbReference type="ARBA" id="ARBA00023033"/>
    </source>
</evidence>
<dbReference type="InterPro" id="IPR036396">
    <property type="entry name" value="Cyt_P450_sf"/>
</dbReference>
<evidence type="ECO:0000313" key="9">
    <source>
        <dbReference type="EMBL" id="PHT95701.1"/>
    </source>
</evidence>
<evidence type="ECO:0000256" key="2">
    <source>
        <dbReference type="ARBA" id="ARBA00010617"/>
    </source>
</evidence>
<dbReference type="Proteomes" id="UP000222542">
    <property type="component" value="Unassembled WGS sequence"/>
</dbReference>
<dbReference type="AlphaFoldDB" id="A0A2G3AN91"/>
<dbReference type="GO" id="GO:0020037">
    <property type="term" value="F:heme binding"/>
    <property type="evidence" value="ECO:0007669"/>
    <property type="project" value="InterPro"/>
</dbReference>
<comment type="similarity">
    <text evidence="2">Belongs to the cytochrome P450 family.</text>
</comment>
<dbReference type="PANTHER" id="PTHR47944">
    <property type="entry name" value="CYTOCHROME P450 98A9"/>
    <property type="match status" value="1"/>
</dbReference>
<evidence type="ECO:0000313" key="10">
    <source>
        <dbReference type="Proteomes" id="UP000222542"/>
    </source>
</evidence>
<evidence type="ECO:0000256" key="5">
    <source>
        <dbReference type="ARBA" id="ARBA00023002"/>
    </source>
</evidence>
<gene>
    <name evidence="9" type="ORF">T459_03583</name>
</gene>
<reference evidence="9 10" key="1">
    <citation type="journal article" date="2014" name="Nat. Genet.">
        <title>Genome sequence of the hot pepper provides insights into the evolution of pungency in Capsicum species.</title>
        <authorList>
            <person name="Kim S."/>
            <person name="Park M."/>
            <person name="Yeom S.I."/>
            <person name="Kim Y.M."/>
            <person name="Lee J.M."/>
            <person name="Lee H.A."/>
            <person name="Seo E."/>
            <person name="Choi J."/>
            <person name="Cheong K."/>
            <person name="Kim K.T."/>
            <person name="Jung K."/>
            <person name="Lee G.W."/>
            <person name="Oh S.K."/>
            <person name="Bae C."/>
            <person name="Kim S.B."/>
            <person name="Lee H.Y."/>
            <person name="Kim S.Y."/>
            <person name="Kim M.S."/>
            <person name="Kang B.C."/>
            <person name="Jo Y.D."/>
            <person name="Yang H.B."/>
            <person name="Jeong H.J."/>
            <person name="Kang W.H."/>
            <person name="Kwon J.K."/>
            <person name="Shin C."/>
            <person name="Lim J.Y."/>
            <person name="Park J.H."/>
            <person name="Huh J.H."/>
            <person name="Kim J.S."/>
            <person name="Kim B.D."/>
            <person name="Cohen O."/>
            <person name="Paran I."/>
            <person name="Suh M.C."/>
            <person name="Lee S.B."/>
            <person name="Kim Y.K."/>
            <person name="Shin Y."/>
            <person name="Noh S.J."/>
            <person name="Park J."/>
            <person name="Seo Y.S."/>
            <person name="Kwon S.Y."/>
            <person name="Kim H.A."/>
            <person name="Park J.M."/>
            <person name="Kim H.J."/>
            <person name="Choi S.B."/>
            <person name="Bosland P.W."/>
            <person name="Reeves G."/>
            <person name="Jo S.H."/>
            <person name="Lee B.W."/>
            <person name="Cho H.T."/>
            <person name="Choi H.S."/>
            <person name="Lee M.S."/>
            <person name="Yu Y."/>
            <person name="Do Choi Y."/>
            <person name="Park B.S."/>
            <person name="van Deynze A."/>
            <person name="Ashrafi H."/>
            <person name="Hill T."/>
            <person name="Kim W.T."/>
            <person name="Pai H.S."/>
            <person name="Ahn H.K."/>
            <person name="Yeam I."/>
            <person name="Giovannoni J.J."/>
            <person name="Rose J.K."/>
            <person name="Sorensen I."/>
            <person name="Lee S.J."/>
            <person name="Kim R.W."/>
            <person name="Choi I.Y."/>
            <person name="Choi B.S."/>
            <person name="Lim J.S."/>
            <person name="Lee Y.H."/>
            <person name="Choi D."/>
        </authorList>
    </citation>
    <scope>NUCLEOTIDE SEQUENCE [LARGE SCALE GENOMIC DNA]</scope>
    <source>
        <strain evidence="10">cv. CM334</strain>
    </source>
</reference>
<reference evidence="9 10" key="2">
    <citation type="journal article" date="2017" name="Genome Biol.">
        <title>New reference genome sequences of hot pepper reveal the massive evolution of plant disease-resistance genes by retroduplication.</title>
        <authorList>
            <person name="Kim S."/>
            <person name="Park J."/>
            <person name="Yeom S.I."/>
            <person name="Kim Y.M."/>
            <person name="Seo E."/>
            <person name="Kim K.T."/>
            <person name="Kim M.S."/>
            <person name="Lee J.M."/>
            <person name="Cheong K."/>
            <person name="Shin H.S."/>
            <person name="Kim S.B."/>
            <person name="Han K."/>
            <person name="Lee J."/>
            <person name="Park M."/>
            <person name="Lee H.A."/>
            <person name="Lee H.Y."/>
            <person name="Lee Y."/>
            <person name="Oh S."/>
            <person name="Lee J.H."/>
            <person name="Choi E."/>
            <person name="Choi E."/>
            <person name="Lee S.E."/>
            <person name="Jeon J."/>
            <person name="Kim H."/>
            <person name="Choi G."/>
            <person name="Song H."/>
            <person name="Lee J."/>
            <person name="Lee S.C."/>
            <person name="Kwon J.K."/>
            <person name="Lee H.Y."/>
            <person name="Koo N."/>
            <person name="Hong Y."/>
            <person name="Kim R.W."/>
            <person name="Kang W.H."/>
            <person name="Huh J.H."/>
            <person name="Kang B.C."/>
            <person name="Yang T.J."/>
            <person name="Lee Y.H."/>
            <person name="Bennetzen J.L."/>
            <person name="Choi D."/>
        </authorList>
    </citation>
    <scope>NUCLEOTIDE SEQUENCE [LARGE SCALE GENOMIC DNA]</scope>
    <source>
        <strain evidence="10">cv. CM334</strain>
    </source>
</reference>
<dbReference type="InterPro" id="IPR002401">
    <property type="entry name" value="Cyt_P450_E_grp-I"/>
</dbReference>
<keyword evidence="4 8" id="KW-0479">Metal-binding</keyword>
<evidence type="ECO:0000256" key="4">
    <source>
        <dbReference type="ARBA" id="ARBA00022723"/>
    </source>
</evidence>
<sequence length="135" mass="15318">MGLRDVRWLPEEGTSSVQSQHLHRIPCHLQNLHRRDPLSWENPEEYRPERFLNNDTDVKGLNFELILFEDGRRGCPGITFGIAVIELALARLVHKFNFALPQGIKTEDLDMTESIGITTRRKSPLLVAVSSVASS</sequence>
<dbReference type="PRINTS" id="PR00463">
    <property type="entry name" value="EP450I"/>
</dbReference>
<comment type="cofactor">
    <cofactor evidence="1 8">
        <name>heme</name>
        <dbReference type="ChEBI" id="CHEBI:30413"/>
    </cofactor>
</comment>
<evidence type="ECO:0000256" key="8">
    <source>
        <dbReference type="PIRSR" id="PIRSR602401-1"/>
    </source>
</evidence>
<organism evidence="9 10">
    <name type="scientific">Capsicum annuum</name>
    <name type="common">Capsicum pepper</name>
    <dbReference type="NCBI Taxonomy" id="4072"/>
    <lineage>
        <taxon>Eukaryota</taxon>
        <taxon>Viridiplantae</taxon>
        <taxon>Streptophyta</taxon>
        <taxon>Embryophyta</taxon>
        <taxon>Tracheophyta</taxon>
        <taxon>Spermatophyta</taxon>
        <taxon>Magnoliopsida</taxon>
        <taxon>eudicotyledons</taxon>
        <taxon>Gunneridae</taxon>
        <taxon>Pentapetalae</taxon>
        <taxon>asterids</taxon>
        <taxon>lamiids</taxon>
        <taxon>Solanales</taxon>
        <taxon>Solanaceae</taxon>
        <taxon>Solanoideae</taxon>
        <taxon>Capsiceae</taxon>
        <taxon>Capsicum</taxon>
    </lineage>
</organism>
<dbReference type="Gramene" id="PHT95701">
    <property type="protein sequence ID" value="PHT95701"/>
    <property type="gene ID" value="T459_03583"/>
</dbReference>
<proteinExistence type="inferred from homology"/>
<feature type="binding site" description="axial binding residue" evidence="8">
    <location>
        <position position="75"/>
    </location>
    <ligand>
        <name>heme</name>
        <dbReference type="ChEBI" id="CHEBI:30413"/>
    </ligand>
    <ligandPart>
        <name>Fe</name>
        <dbReference type="ChEBI" id="CHEBI:18248"/>
    </ligandPart>
</feature>
<dbReference type="InterPro" id="IPR001128">
    <property type="entry name" value="Cyt_P450"/>
</dbReference>
<dbReference type="Gene3D" id="1.10.630.10">
    <property type="entry name" value="Cytochrome P450"/>
    <property type="match status" value="1"/>
</dbReference>
<dbReference type="GO" id="GO:0016705">
    <property type="term" value="F:oxidoreductase activity, acting on paired donors, with incorporation or reduction of molecular oxygen"/>
    <property type="evidence" value="ECO:0007669"/>
    <property type="project" value="InterPro"/>
</dbReference>
<dbReference type="GO" id="GO:0005506">
    <property type="term" value="F:iron ion binding"/>
    <property type="evidence" value="ECO:0007669"/>
    <property type="project" value="InterPro"/>
</dbReference>
<dbReference type="SUPFAM" id="SSF48264">
    <property type="entry name" value="Cytochrome P450"/>
    <property type="match status" value="1"/>
</dbReference>
<dbReference type="Pfam" id="PF00067">
    <property type="entry name" value="p450"/>
    <property type="match status" value="1"/>
</dbReference>
<name>A0A2G3AN91_CAPAN</name>
<accession>A0A2G3AN91</accession>
<dbReference type="OMA" id="DALPWEN"/>
<keyword evidence="3 8" id="KW-0349">Heme</keyword>
<comment type="caution">
    <text evidence="9">The sequence shown here is derived from an EMBL/GenBank/DDBJ whole genome shotgun (WGS) entry which is preliminary data.</text>
</comment>
<keyword evidence="7" id="KW-0503">Monooxygenase</keyword>
<evidence type="ECO:0000256" key="3">
    <source>
        <dbReference type="ARBA" id="ARBA00022617"/>
    </source>
</evidence>
<evidence type="ECO:0000256" key="1">
    <source>
        <dbReference type="ARBA" id="ARBA00001971"/>
    </source>
</evidence>
<dbReference type="PANTHER" id="PTHR47944:SF16">
    <property type="entry name" value="CYTOCHROME P450 FAMILY 1 SUBFAMILY A POLYPEPTIDE 1"/>
    <property type="match status" value="1"/>
</dbReference>
<keyword evidence="6 8" id="KW-0408">Iron</keyword>
<keyword evidence="5" id="KW-0560">Oxidoreductase</keyword>
<dbReference type="GO" id="GO:0004497">
    <property type="term" value="F:monooxygenase activity"/>
    <property type="evidence" value="ECO:0007669"/>
    <property type="project" value="UniProtKB-KW"/>
</dbReference>
<dbReference type="EMBL" id="AYRZ02000001">
    <property type="protein sequence ID" value="PHT95701.1"/>
    <property type="molecule type" value="Genomic_DNA"/>
</dbReference>